<gene>
    <name evidence="2" type="ORF">HHJ74_07100</name>
    <name evidence="1" type="ORF">HHJ78_04300</name>
</gene>
<dbReference type="Proteomes" id="UP000578252">
    <property type="component" value="Unassembled WGS sequence"/>
</dbReference>
<dbReference type="EMBL" id="JABCUV010000007">
    <property type="protein sequence ID" value="NMW93460.1"/>
    <property type="molecule type" value="Genomic_DNA"/>
</dbReference>
<sequence length="73" mass="8441">MRFLDKTESVTDYNFDYLVEDTASTQNWPAFYRTGQVRARQWYRYGHEIPPQRPVIPTAPTTPAAVFDTGVSL</sequence>
<organism evidence="1 3">
    <name type="scientific">Mobiluncus mulieris</name>
    <dbReference type="NCBI Taxonomy" id="2052"/>
    <lineage>
        <taxon>Bacteria</taxon>
        <taxon>Bacillati</taxon>
        <taxon>Actinomycetota</taxon>
        <taxon>Actinomycetes</taxon>
        <taxon>Actinomycetales</taxon>
        <taxon>Actinomycetaceae</taxon>
        <taxon>Mobiluncus</taxon>
    </lineage>
</organism>
<protein>
    <submittedName>
        <fullName evidence="1">Uncharacterized protein</fullName>
    </submittedName>
</protein>
<comment type="caution">
    <text evidence="1">The sequence shown here is derived from an EMBL/GenBank/DDBJ whole genome shotgun (WGS) entry which is preliminary data.</text>
</comment>
<evidence type="ECO:0000313" key="3">
    <source>
        <dbReference type="Proteomes" id="UP000578252"/>
    </source>
</evidence>
<dbReference type="RefSeq" id="WP_169756899.1">
    <property type="nucleotide sequence ID" value="NZ_JABCUO010000003.1"/>
</dbReference>
<dbReference type="EMBL" id="JABCUR010000003">
    <property type="protein sequence ID" value="NMW64767.1"/>
    <property type="molecule type" value="Genomic_DNA"/>
</dbReference>
<proteinExistence type="predicted"/>
<dbReference type="AlphaFoldDB" id="A0A7Y0U0X4"/>
<accession>A0A7Y0U0X4</accession>
<evidence type="ECO:0000313" key="2">
    <source>
        <dbReference type="EMBL" id="NMW93460.1"/>
    </source>
</evidence>
<dbReference type="Proteomes" id="UP000582487">
    <property type="component" value="Unassembled WGS sequence"/>
</dbReference>
<reference evidence="3 4" key="1">
    <citation type="submission" date="2020-04" db="EMBL/GenBank/DDBJ databases">
        <title>Antimicrobial susceptibility and clonality of vaginal-derived multi-drug resistant Mobiluncus isolates in China.</title>
        <authorList>
            <person name="Zhang X."/>
        </authorList>
    </citation>
    <scope>NUCLEOTIDE SEQUENCE [LARGE SCALE GENOMIC DNA]</scope>
    <source>
        <strain evidence="1 3">13</strain>
        <strain evidence="2 4">7</strain>
    </source>
</reference>
<evidence type="ECO:0000313" key="1">
    <source>
        <dbReference type="EMBL" id="NMW64767.1"/>
    </source>
</evidence>
<evidence type="ECO:0000313" key="4">
    <source>
        <dbReference type="Proteomes" id="UP000582487"/>
    </source>
</evidence>
<name>A0A7Y0U0X4_9ACTO</name>